<dbReference type="AlphaFoldDB" id="A0A1Y5SA02"/>
<reference evidence="1 2" key="1">
    <citation type="submission" date="2017-03" db="EMBL/GenBank/DDBJ databases">
        <authorList>
            <person name="Afonso C.L."/>
            <person name="Miller P.J."/>
            <person name="Scott M.A."/>
            <person name="Spackman E."/>
            <person name="Goraichik I."/>
            <person name="Dimitrov K.M."/>
            <person name="Suarez D.L."/>
            <person name="Swayne D.E."/>
        </authorList>
    </citation>
    <scope>NUCLEOTIDE SEQUENCE [LARGE SCALE GENOMIC DNA]</scope>
    <source>
        <strain evidence="1 2">CECT 8620</strain>
    </source>
</reference>
<proteinExistence type="predicted"/>
<keyword evidence="2" id="KW-1185">Reference proteome</keyword>
<evidence type="ECO:0000313" key="1">
    <source>
        <dbReference type="EMBL" id="SLN33410.1"/>
    </source>
</evidence>
<organism evidence="1 2">
    <name type="scientific">Aquimixticola soesokkakensis</name>
    <dbReference type="NCBI Taxonomy" id="1519096"/>
    <lineage>
        <taxon>Bacteria</taxon>
        <taxon>Pseudomonadati</taxon>
        <taxon>Pseudomonadota</taxon>
        <taxon>Alphaproteobacteria</taxon>
        <taxon>Rhodobacterales</taxon>
        <taxon>Paracoccaceae</taxon>
        <taxon>Aquimixticola</taxon>
    </lineage>
</organism>
<evidence type="ECO:0000313" key="2">
    <source>
        <dbReference type="Proteomes" id="UP000193862"/>
    </source>
</evidence>
<sequence>MSGKWIRALLRRIGFPLPFPSGMSRATPLAKMTARLT</sequence>
<dbReference type="Proteomes" id="UP000193862">
    <property type="component" value="Unassembled WGS sequence"/>
</dbReference>
<protein>
    <submittedName>
        <fullName evidence="1">Uncharacterized protein</fullName>
    </submittedName>
</protein>
<accession>A0A1Y5SA02</accession>
<dbReference type="EMBL" id="FWFS01000003">
    <property type="protein sequence ID" value="SLN33410.1"/>
    <property type="molecule type" value="Genomic_DNA"/>
</dbReference>
<name>A0A1Y5SA02_9RHOB</name>
<gene>
    <name evidence="1" type="ORF">AQS8620_01142</name>
</gene>